<name>A0AAV9IFP2_9RHOD</name>
<dbReference type="Proteomes" id="UP001300502">
    <property type="component" value="Unassembled WGS sequence"/>
</dbReference>
<feature type="region of interest" description="Disordered" evidence="7">
    <location>
        <begin position="299"/>
        <end position="335"/>
    </location>
</feature>
<dbReference type="Gene3D" id="1.20.1540.10">
    <property type="entry name" value="Rhomboid-like"/>
    <property type="match status" value="1"/>
</dbReference>
<accession>A0AAV9IFP2</accession>
<dbReference type="AlphaFoldDB" id="A0AAV9IFP2"/>
<feature type="transmembrane region" description="Helical" evidence="8">
    <location>
        <begin position="93"/>
        <end position="110"/>
    </location>
</feature>
<sequence length="364" mass="41628">MKFSGLFSRFYHQSLRSFSIPNVLKKRPTTTRESSLGFMLLASSGTFITYHKEKLDSYPFSISEQLKETLSMADELAHMAYRRIRRDLRTPEGSLLLALVGVNAVVYLAWKIPSFIPFLSRHFTCSLSTVKGGRIHTLLTCNFSHAGFFHLFSNMFLLMHFGSDVCRVITPERFLVLYLAGGLSSSVTSLLSKYLLRGDALSLGASGSVMAVMFMYAMLFPNRDIYFFGYPLKAKDACVIWALLDATGLLGNFGRIDFAAHLGGAAFGLAYFEYKKRDIAKDYQQRRTARLWYIHNNNSSSNDGMRPPWEESGKQGQRHSRSLRRKEKEEEEDTSSIWIRIQSTLHQWFRSNPSPRRDDDSDRH</sequence>
<keyword evidence="3 8" id="KW-0812">Transmembrane</keyword>
<comment type="subcellular location">
    <subcellularLocation>
        <location evidence="1">Membrane</location>
        <topology evidence="1">Multi-pass membrane protein</topology>
    </subcellularLocation>
</comment>
<reference evidence="10 11" key="1">
    <citation type="submission" date="2022-07" db="EMBL/GenBank/DDBJ databases">
        <title>Genome-wide signatures of adaptation to extreme environments.</title>
        <authorList>
            <person name="Cho C.H."/>
            <person name="Yoon H.S."/>
        </authorList>
    </citation>
    <scope>NUCLEOTIDE SEQUENCE [LARGE SCALE GENOMIC DNA]</scope>
    <source>
        <strain evidence="10 11">108.79 E11</strain>
    </source>
</reference>
<dbReference type="GO" id="GO:0016020">
    <property type="term" value="C:membrane"/>
    <property type="evidence" value="ECO:0007669"/>
    <property type="project" value="UniProtKB-SubCell"/>
</dbReference>
<dbReference type="PANTHER" id="PTHR43731">
    <property type="entry name" value="RHOMBOID PROTEASE"/>
    <property type="match status" value="1"/>
</dbReference>
<evidence type="ECO:0000313" key="10">
    <source>
        <dbReference type="EMBL" id="KAK4526173.1"/>
    </source>
</evidence>
<evidence type="ECO:0000256" key="5">
    <source>
        <dbReference type="ARBA" id="ARBA00022989"/>
    </source>
</evidence>
<evidence type="ECO:0000313" key="11">
    <source>
        <dbReference type="Proteomes" id="UP001300502"/>
    </source>
</evidence>
<evidence type="ECO:0000256" key="8">
    <source>
        <dbReference type="SAM" id="Phobius"/>
    </source>
</evidence>
<evidence type="ECO:0000256" key="4">
    <source>
        <dbReference type="ARBA" id="ARBA00022801"/>
    </source>
</evidence>
<organism evidence="10 11">
    <name type="scientific">Galdieria yellowstonensis</name>
    <dbReference type="NCBI Taxonomy" id="3028027"/>
    <lineage>
        <taxon>Eukaryota</taxon>
        <taxon>Rhodophyta</taxon>
        <taxon>Bangiophyceae</taxon>
        <taxon>Galdieriales</taxon>
        <taxon>Galdieriaceae</taxon>
        <taxon>Galdieria</taxon>
    </lineage>
</organism>
<evidence type="ECO:0000259" key="9">
    <source>
        <dbReference type="Pfam" id="PF01694"/>
    </source>
</evidence>
<proteinExistence type="inferred from homology"/>
<gene>
    <name evidence="10" type="ORF">GAYE_SCF20G4087</name>
</gene>
<evidence type="ECO:0000256" key="2">
    <source>
        <dbReference type="ARBA" id="ARBA00009045"/>
    </source>
</evidence>
<comment type="caution">
    <text evidence="10">The sequence shown here is derived from an EMBL/GenBank/DDBJ whole genome shotgun (WGS) entry which is preliminary data.</text>
</comment>
<evidence type="ECO:0000256" key="6">
    <source>
        <dbReference type="ARBA" id="ARBA00023136"/>
    </source>
</evidence>
<feature type="transmembrane region" description="Helical" evidence="8">
    <location>
        <begin position="143"/>
        <end position="162"/>
    </location>
</feature>
<protein>
    <recommendedName>
        <fullName evidence="9">Peptidase S54 rhomboid domain-containing protein</fullName>
    </recommendedName>
</protein>
<dbReference type="InterPro" id="IPR050925">
    <property type="entry name" value="Rhomboid_protease_S54"/>
</dbReference>
<dbReference type="EMBL" id="JANCYU010000037">
    <property type="protein sequence ID" value="KAK4526173.1"/>
    <property type="molecule type" value="Genomic_DNA"/>
</dbReference>
<dbReference type="Pfam" id="PF01694">
    <property type="entry name" value="Rhomboid"/>
    <property type="match status" value="1"/>
</dbReference>
<dbReference type="InterPro" id="IPR035952">
    <property type="entry name" value="Rhomboid-like_sf"/>
</dbReference>
<keyword evidence="11" id="KW-1185">Reference proteome</keyword>
<feature type="transmembrane region" description="Helical" evidence="8">
    <location>
        <begin position="174"/>
        <end position="195"/>
    </location>
</feature>
<evidence type="ECO:0000256" key="3">
    <source>
        <dbReference type="ARBA" id="ARBA00022692"/>
    </source>
</evidence>
<keyword evidence="5 8" id="KW-1133">Transmembrane helix</keyword>
<keyword evidence="6 8" id="KW-0472">Membrane</keyword>
<dbReference type="PANTHER" id="PTHR43731:SF14">
    <property type="entry name" value="PRESENILIN-ASSOCIATED RHOMBOID-LIKE PROTEIN, MITOCHONDRIAL"/>
    <property type="match status" value="1"/>
</dbReference>
<dbReference type="GO" id="GO:0004252">
    <property type="term" value="F:serine-type endopeptidase activity"/>
    <property type="evidence" value="ECO:0007669"/>
    <property type="project" value="InterPro"/>
</dbReference>
<feature type="domain" description="Peptidase S54 rhomboid" evidence="9">
    <location>
        <begin position="134"/>
        <end position="271"/>
    </location>
</feature>
<evidence type="ECO:0000256" key="1">
    <source>
        <dbReference type="ARBA" id="ARBA00004141"/>
    </source>
</evidence>
<feature type="compositionally biased region" description="Basic residues" evidence="7">
    <location>
        <begin position="316"/>
        <end position="325"/>
    </location>
</feature>
<comment type="similarity">
    <text evidence="2">Belongs to the peptidase S54 family.</text>
</comment>
<keyword evidence="4" id="KW-0378">Hydrolase</keyword>
<evidence type="ECO:0000256" key="7">
    <source>
        <dbReference type="SAM" id="MobiDB-lite"/>
    </source>
</evidence>
<dbReference type="InterPro" id="IPR022764">
    <property type="entry name" value="Peptidase_S54_rhomboid_dom"/>
</dbReference>
<feature type="transmembrane region" description="Helical" evidence="8">
    <location>
        <begin position="201"/>
        <end position="220"/>
    </location>
</feature>
<dbReference type="SUPFAM" id="SSF144091">
    <property type="entry name" value="Rhomboid-like"/>
    <property type="match status" value="1"/>
</dbReference>